<keyword evidence="2" id="KW-0539">Nucleus</keyword>
<dbReference type="GO" id="GO:0003682">
    <property type="term" value="F:chromatin binding"/>
    <property type="evidence" value="ECO:0007669"/>
    <property type="project" value="TreeGrafter"/>
</dbReference>
<comment type="function">
    <text evidence="2">Component of cohesin complex, a complex required for the cohesion of sister chromatids after DNA replication. The cohesin complex apparently forms a large proteinaceous ring within which sister chromatids can be trapped. At anaphase, the complex is cleaved and dissociates from chromatin, allowing sister chromatids to segregate.</text>
</comment>
<dbReference type="GO" id="GO:0005634">
    <property type="term" value="C:nucleus"/>
    <property type="evidence" value="ECO:0007669"/>
    <property type="project" value="UniProtKB-SubCell"/>
</dbReference>
<dbReference type="Proteomes" id="UP001148018">
    <property type="component" value="Unassembled WGS sequence"/>
</dbReference>
<dbReference type="PANTHER" id="PTHR11199:SF2">
    <property type="entry name" value="COHESIN SUBUNIT SA"/>
    <property type="match status" value="1"/>
</dbReference>
<accession>A0A9Q0DQK2</accession>
<dbReference type="GO" id="GO:0008278">
    <property type="term" value="C:cohesin complex"/>
    <property type="evidence" value="ECO:0007669"/>
    <property type="project" value="UniProtKB-UniRule"/>
</dbReference>
<dbReference type="InterPro" id="IPR020839">
    <property type="entry name" value="SCD"/>
</dbReference>
<dbReference type="GO" id="GO:0000785">
    <property type="term" value="C:chromatin"/>
    <property type="evidence" value="ECO:0007669"/>
    <property type="project" value="UniProtKB-UniRule"/>
</dbReference>
<dbReference type="InterPro" id="IPR013721">
    <property type="entry name" value="STAG"/>
</dbReference>
<dbReference type="Pfam" id="PF08514">
    <property type="entry name" value="STAG"/>
    <property type="match status" value="1"/>
</dbReference>
<gene>
    <name evidence="5" type="ORF">NHX12_007031</name>
</gene>
<feature type="domain" description="SCD" evidence="4">
    <location>
        <begin position="229"/>
        <end position="314"/>
    </location>
</feature>
<sequence length="1046" mass="118721">MGHSAMQTVIGDWMEAYEMDRDSALLDLISFFIQCSGWVVTAEMCQSNRGQECSDILSKMGEVQDEGSGLQYKKFLAFPWILTVTWPMDLDCTEYPLIQSGPYGRWFHSEFTEFVSVLVSHCQHSVVFDGYLMSGLVSLLTELSDSCVRAFRHTCTLAAVKVLSCLIDVALSLSAAMENAQKLHGVESRKSSEMQSSPRLDKLTKKIAELQEKRSDIESIMDTIFKGVFLKRYRDVLPEIRSICMEELCSWMKMYSAAFLNDSYLKYVGWMMYDKIPEVRLKCVLGLQLLYGDPLLLADLDLFTSRFKSRLLSLTLDRDNEVASQAMKLLLVISKICEDVLREQDFEQLYRFVYSSHRPLATFAGELLCSRLLNISPPDYKEEEEKEEKEAVPEVDVHLERTMVRLRALLSFHMKSGFHKHVVYLVDGLWDSAGDLLKDWPTLTHILLLEPTPQSVGLGLTEAEQAVVIDILVESVRQAAEGPSPVGRTGAKKILSAKERKTQLDDWAKLTEHFLTILPLLLSKFSGRWDEVTSLMKIPQYFQAEGHPSENTQVSAVELMTWMGWAADHPSGHPSVLEEASRAFLCLCDEDTAWQGAARSARDLLVYRWKDRLTSQLEDVLKDEIFRTDSDKRELFSTLRKLRAFYNAHDLSQWDLFDQLSPLLSMKCLQRGVPTEMVLEVLRCLYHAVLWNLHTSAKTLNSRESALAQRQQLSSFCEMSNRCLSHPNVKVKEQRALLTFLLEQVFVGPDVGSASEVERLEDHHQRRTQLAAYCKLLVHGVLEMGMATGVLAHYTKYYNDFGDIIKETLYRTREMDKIASAHADQPHSGAMGPPGVQTFTSIKELARRFALTFSNPMKCSESLTMIHRSGIEFVFHLFAQTPGLTSPPFLTFLTILSEFSIKLIKPDKRTLLCFLQRQTVDHVVHLRDDCWQPLIYYRASLLAVSADGEDVVSYISSDRKALPTKGRPLGSKSQFSSIDSRYSLSHKPSVASSIPEEGHEAESSPMYTEAPPLEEVAEEMEEAEVTEELCHITGEEMDDEMVDVDL</sequence>
<proteinExistence type="inferred from homology"/>
<organism evidence="5 6">
    <name type="scientific">Muraenolepis orangiensis</name>
    <name type="common">Patagonian moray cod</name>
    <dbReference type="NCBI Taxonomy" id="630683"/>
    <lineage>
        <taxon>Eukaryota</taxon>
        <taxon>Metazoa</taxon>
        <taxon>Chordata</taxon>
        <taxon>Craniata</taxon>
        <taxon>Vertebrata</taxon>
        <taxon>Euteleostomi</taxon>
        <taxon>Actinopterygii</taxon>
        <taxon>Neopterygii</taxon>
        <taxon>Teleostei</taxon>
        <taxon>Neoteleostei</taxon>
        <taxon>Acanthomorphata</taxon>
        <taxon>Zeiogadaria</taxon>
        <taxon>Gadariae</taxon>
        <taxon>Gadiformes</taxon>
        <taxon>Muraenolepidoidei</taxon>
        <taxon>Muraenolepididae</taxon>
        <taxon>Muraenolepis</taxon>
    </lineage>
</organism>
<dbReference type="EMBL" id="JANIIK010000113">
    <property type="protein sequence ID" value="KAJ3591901.1"/>
    <property type="molecule type" value="Genomic_DNA"/>
</dbReference>
<evidence type="ECO:0000259" key="4">
    <source>
        <dbReference type="PROSITE" id="PS51425"/>
    </source>
</evidence>
<keyword evidence="2" id="KW-0159">Chromosome partition</keyword>
<dbReference type="PROSITE" id="PS51425">
    <property type="entry name" value="SCD"/>
    <property type="match status" value="1"/>
</dbReference>
<protein>
    <recommendedName>
        <fullName evidence="2">Cohesin subunit SA</fullName>
    </recommendedName>
    <alternativeName>
        <fullName evidence="2">SCC3 homolog</fullName>
    </alternativeName>
    <alternativeName>
        <fullName evidence="2">Stromal antigen</fullName>
    </alternativeName>
</protein>
<feature type="compositionally biased region" description="Acidic residues" evidence="3">
    <location>
        <begin position="1015"/>
        <end position="1026"/>
    </location>
</feature>
<dbReference type="Pfam" id="PF24571">
    <property type="entry name" value="HEAT_SCC3-SA"/>
    <property type="match status" value="1"/>
</dbReference>
<dbReference type="OrthoDB" id="498590at2759"/>
<keyword evidence="2" id="KW-0131">Cell cycle</keyword>
<comment type="caution">
    <text evidence="5">The sequence shown here is derived from an EMBL/GenBank/DDBJ whole genome shotgun (WGS) entry which is preliminary data.</text>
</comment>
<keyword evidence="2" id="KW-0158">Chromosome</keyword>
<keyword evidence="2" id="KW-0132">Cell division</keyword>
<reference evidence="5" key="1">
    <citation type="submission" date="2022-07" db="EMBL/GenBank/DDBJ databases">
        <title>Chromosome-level genome of Muraenolepis orangiensis.</title>
        <authorList>
            <person name="Kim J."/>
        </authorList>
    </citation>
    <scope>NUCLEOTIDE SEQUENCE</scope>
    <source>
        <strain evidence="5">KU_S4_2022</strain>
        <tissue evidence="5">Muscle</tissue>
    </source>
</reference>
<keyword evidence="6" id="KW-1185">Reference proteome</keyword>
<dbReference type="InterPro" id="IPR039662">
    <property type="entry name" value="Cohesin_Scc3/SA"/>
</dbReference>
<dbReference type="GO" id="GO:0007059">
    <property type="term" value="P:chromosome segregation"/>
    <property type="evidence" value="ECO:0007669"/>
    <property type="project" value="UniProtKB-KW"/>
</dbReference>
<dbReference type="GO" id="GO:0051301">
    <property type="term" value="P:cell division"/>
    <property type="evidence" value="ECO:0007669"/>
    <property type="project" value="UniProtKB-UniRule"/>
</dbReference>
<comment type="similarity">
    <text evidence="1 2">Belongs to the SCC3 family.</text>
</comment>
<dbReference type="AlphaFoldDB" id="A0A9Q0DQK2"/>
<evidence type="ECO:0000313" key="6">
    <source>
        <dbReference type="Proteomes" id="UP001148018"/>
    </source>
</evidence>
<dbReference type="InterPro" id="IPR016024">
    <property type="entry name" value="ARM-type_fold"/>
</dbReference>
<evidence type="ECO:0000256" key="1">
    <source>
        <dbReference type="ARBA" id="ARBA00005486"/>
    </source>
</evidence>
<dbReference type="GO" id="GO:0000775">
    <property type="term" value="C:chromosome, centromeric region"/>
    <property type="evidence" value="ECO:0007669"/>
    <property type="project" value="UniProtKB-SubCell"/>
</dbReference>
<dbReference type="SUPFAM" id="SSF48371">
    <property type="entry name" value="ARM repeat"/>
    <property type="match status" value="1"/>
</dbReference>
<evidence type="ECO:0000256" key="2">
    <source>
        <dbReference type="RuleBase" id="RU369063"/>
    </source>
</evidence>
<dbReference type="InterPro" id="IPR056396">
    <property type="entry name" value="HEAT_SCC3-SA"/>
</dbReference>
<dbReference type="GO" id="GO:0007062">
    <property type="term" value="P:sister chromatid cohesion"/>
    <property type="evidence" value="ECO:0007669"/>
    <property type="project" value="UniProtKB-UniRule"/>
</dbReference>
<evidence type="ECO:0000313" key="5">
    <source>
        <dbReference type="EMBL" id="KAJ3591901.1"/>
    </source>
</evidence>
<name>A0A9Q0DQK2_9TELE</name>
<comment type="subcellular location">
    <subcellularLocation>
        <location evidence="2">Nucleus</location>
    </subcellularLocation>
    <subcellularLocation>
        <location evidence="2">Chromosome</location>
    </subcellularLocation>
    <subcellularLocation>
        <location evidence="2">Chromosome</location>
        <location evidence="2">Centromere</location>
    </subcellularLocation>
</comment>
<dbReference type="Pfam" id="PF21581">
    <property type="entry name" value="SCD"/>
    <property type="match status" value="1"/>
</dbReference>
<feature type="region of interest" description="Disordered" evidence="3">
    <location>
        <begin position="989"/>
        <end position="1026"/>
    </location>
</feature>
<comment type="subunit">
    <text evidence="2">Part of the cohesin complex which is composed of a heterodimer between a SMC1 protein (SMC1A or SMC1B) and SMC3, which are attached via their hinge domain, and RAD21 which link them at their heads, and one STAG protein.</text>
</comment>
<evidence type="ECO:0000256" key="3">
    <source>
        <dbReference type="SAM" id="MobiDB-lite"/>
    </source>
</evidence>
<dbReference type="PANTHER" id="PTHR11199">
    <property type="entry name" value="STROMAL ANTIGEN"/>
    <property type="match status" value="1"/>
</dbReference>